<dbReference type="InterPro" id="IPR022488">
    <property type="entry name" value="PPK2-related"/>
</dbReference>
<evidence type="ECO:0000313" key="2">
    <source>
        <dbReference type="EMBL" id="TSE30725.1"/>
    </source>
</evidence>
<feature type="domain" description="Polyphosphate kinase-2-related" evidence="1">
    <location>
        <begin position="268"/>
        <end position="490"/>
    </location>
</feature>
<dbReference type="EMBL" id="VJOM01000020">
    <property type="protein sequence ID" value="TSE30725.1"/>
    <property type="molecule type" value="Genomic_DNA"/>
</dbReference>
<dbReference type="Gene3D" id="3.40.50.300">
    <property type="entry name" value="P-loop containing nucleotide triphosphate hydrolases"/>
    <property type="match status" value="2"/>
</dbReference>
<dbReference type="PANTHER" id="PTHR34383:SF3">
    <property type="entry name" value="POLYPHOSPHATE:AMP PHOSPHOTRANSFERASE"/>
    <property type="match status" value="1"/>
</dbReference>
<feature type="domain" description="Polyphosphate kinase-2-related" evidence="1">
    <location>
        <begin position="11"/>
        <end position="234"/>
    </location>
</feature>
<dbReference type="InterPro" id="IPR027417">
    <property type="entry name" value="P-loop_NTPase"/>
</dbReference>
<reference evidence="2 3" key="1">
    <citation type="submission" date="2019-07" db="EMBL/GenBank/DDBJ databases">
        <title>Tepidimonas taiwanensis I1-1 draft genome.</title>
        <authorList>
            <person name="Da Costa M.S."/>
            <person name="Froufe H.J.C."/>
            <person name="Egas C."/>
            <person name="Albuquerque L."/>
        </authorList>
    </citation>
    <scope>NUCLEOTIDE SEQUENCE [LARGE SCALE GENOMIC DNA]</scope>
    <source>
        <strain evidence="2 3">I1-1</strain>
    </source>
</reference>
<dbReference type="EC" id="2.7.4.9" evidence="2"/>
<keyword evidence="3" id="KW-1185">Reference proteome</keyword>
<keyword evidence="2" id="KW-0808">Transferase</keyword>
<keyword evidence="2" id="KW-0418">Kinase</keyword>
<sequence>MFESAQIGHRIDRATYKAEVPALRAALLDAQYELLRRADRAVVILINGVDGAGRSETVNTLHAWMDPRHIRTEAFGAMTDEDRRWPEMWRFWQVLPPKGRIGILFGSWYTDPILARVEGRDSHGHFVQRLERIRQFERMLVAEGVVLVKFWFHLSKAAAKARLKALASDPRTAWRIGPQQRKQLKRYDDFIEASDEALRKTSLGEAPWTVIEGSDECYRHLTAGRRLLSALRHAAPPAPPVSPVPSSVIETAGSEVTLLRSLDYGRRLTRDRYERLLERWQGRLNALSRDPRLRDRSVVVVFEGMDAAGKGSTIRRLTPAWDARFYRVVPVAAPNENERAQPYLWRFWRYIPPHGRAVIFDRSWYGRVLVERVEGFCSQADWMRAYGEINAYEEELTEAGVIIVKFWLAITPQEQLRRFRERETTPHKQFKITPEDWRNREKWPQYERAVQDMVDRTSTRVAPWHLIASDDKLWSRVAVLRTLAREIERALDTPRRPRD</sequence>
<dbReference type="STRING" id="307486.GCA_000807215_01912"/>
<evidence type="ECO:0000313" key="3">
    <source>
        <dbReference type="Proteomes" id="UP000317763"/>
    </source>
</evidence>
<evidence type="ECO:0000259" key="1">
    <source>
        <dbReference type="Pfam" id="PF03976"/>
    </source>
</evidence>
<dbReference type="GO" id="GO:0004798">
    <property type="term" value="F:dTMP kinase activity"/>
    <property type="evidence" value="ECO:0007669"/>
    <property type="project" value="UniProtKB-EC"/>
</dbReference>
<dbReference type="Pfam" id="PF03976">
    <property type="entry name" value="PPK2"/>
    <property type="match status" value="2"/>
</dbReference>
<dbReference type="GO" id="GO:0006797">
    <property type="term" value="P:polyphosphate metabolic process"/>
    <property type="evidence" value="ECO:0007669"/>
    <property type="project" value="InterPro"/>
</dbReference>
<protein>
    <submittedName>
        <fullName evidence="2">Thymidylate kinase</fullName>
        <ecNumber evidence="2">2.7.4.9</ecNumber>
    </submittedName>
</protein>
<proteinExistence type="predicted"/>
<dbReference type="OrthoDB" id="9775224at2"/>
<dbReference type="GO" id="GO:0043751">
    <property type="term" value="F:polyphosphate:AMP phosphotransferase activity"/>
    <property type="evidence" value="ECO:0007669"/>
    <property type="project" value="InterPro"/>
</dbReference>
<dbReference type="SUPFAM" id="SSF52540">
    <property type="entry name" value="P-loop containing nucleoside triphosphate hydrolases"/>
    <property type="match status" value="2"/>
</dbReference>
<name>A0A554X4I2_9BURK</name>
<organism evidence="2 3">
    <name type="scientific">Tepidimonas taiwanensis</name>
    <dbReference type="NCBI Taxonomy" id="307486"/>
    <lineage>
        <taxon>Bacteria</taxon>
        <taxon>Pseudomonadati</taxon>
        <taxon>Pseudomonadota</taxon>
        <taxon>Betaproteobacteria</taxon>
        <taxon>Burkholderiales</taxon>
        <taxon>Tepidimonas</taxon>
    </lineage>
</organism>
<dbReference type="PANTHER" id="PTHR34383">
    <property type="entry name" value="POLYPHOSPHATE:AMP PHOSPHOTRANSFERASE-RELATED"/>
    <property type="match status" value="1"/>
</dbReference>
<dbReference type="Proteomes" id="UP000317763">
    <property type="component" value="Unassembled WGS sequence"/>
</dbReference>
<gene>
    <name evidence="2" type="primary">tmk_2</name>
    <name evidence="2" type="ORF">Ttaiw_01820</name>
</gene>
<accession>A0A554X4I2</accession>
<dbReference type="NCBIfam" id="TIGR03708">
    <property type="entry name" value="poly_P_AMP_trns"/>
    <property type="match status" value="1"/>
</dbReference>
<dbReference type="AlphaFoldDB" id="A0A554X4I2"/>
<dbReference type="RefSeq" id="WP_043701454.1">
    <property type="nucleotide sequence ID" value="NZ_CP083911.1"/>
</dbReference>
<dbReference type="InterPro" id="IPR022489">
    <property type="entry name" value="PolyP_AMP_Tfrase"/>
</dbReference>
<comment type="caution">
    <text evidence="2">The sequence shown here is derived from an EMBL/GenBank/DDBJ whole genome shotgun (WGS) entry which is preliminary data.</text>
</comment>